<feature type="signal peptide" evidence="2">
    <location>
        <begin position="1"/>
        <end position="22"/>
    </location>
</feature>
<evidence type="ECO:0000313" key="3">
    <source>
        <dbReference type="EMBL" id="OZY85739.1"/>
    </source>
</evidence>
<dbReference type="AlphaFoldDB" id="A0A266Q8Q7"/>
<keyword evidence="2" id="KW-0732">Signal</keyword>
<evidence type="ECO:0000256" key="2">
    <source>
        <dbReference type="SAM" id="SignalP"/>
    </source>
</evidence>
<feature type="coiled-coil region" evidence="1">
    <location>
        <begin position="46"/>
        <end position="79"/>
    </location>
</feature>
<organism evidence="3 4">
    <name type="scientific">Cellvibrio mixtus</name>
    <dbReference type="NCBI Taxonomy" id="39650"/>
    <lineage>
        <taxon>Bacteria</taxon>
        <taxon>Pseudomonadati</taxon>
        <taxon>Pseudomonadota</taxon>
        <taxon>Gammaproteobacteria</taxon>
        <taxon>Cellvibrionales</taxon>
        <taxon>Cellvibrionaceae</taxon>
        <taxon>Cellvibrio</taxon>
    </lineage>
</organism>
<evidence type="ECO:0000256" key="1">
    <source>
        <dbReference type="SAM" id="Coils"/>
    </source>
</evidence>
<comment type="caution">
    <text evidence="3">The sequence shown here is derived from an EMBL/GenBank/DDBJ whole genome shotgun (WGS) entry which is preliminary data.</text>
</comment>
<protein>
    <recommendedName>
        <fullName evidence="5">Lipoprotein</fullName>
    </recommendedName>
</protein>
<dbReference type="EMBL" id="NHNI01000001">
    <property type="protein sequence ID" value="OZY85739.1"/>
    <property type="molecule type" value="Genomic_DNA"/>
</dbReference>
<reference evidence="4" key="1">
    <citation type="submission" date="2017-05" db="EMBL/GenBank/DDBJ databases">
        <authorList>
            <person name="Barney B.M."/>
        </authorList>
    </citation>
    <scope>NUCLEOTIDE SEQUENCE [LARGE SCALE GENOMIC DNA]</scope>
    <source>
        <strain evidence="4">PSBB022</strain>
    </source>
</reference>
<dbReference type="Proteomes" id="UP000216101">
    <property type="component" value="Unassembled WGS sequence"/>
</dbReference>
<dbReference type="PROSITE" id="PS51257">
    <property type="entry name" value="PROKAR_LIPOPROTEIN"/>
    <property type="match status" value="1"/>
</dbReference>
<name>A0A266Q8Q7_9GAMM</name>
<gene>
    <name evidence="3" type="ORF">CBP51_01420</name>
</gene>
<sequence>MVRVFFIVATASFLTACTSQQAWNTAQVIKDLDCNYNSSIVYKRCDTRLEEEFQREQEQKRYLKEQEEKERAIQAALERSAPKKEAK</sequence>
<keyword evidence="4" id="KW-1185">Reference proteome</keyword>
<proteinExistence type="predicted"/>
<feature type="chain" id="PRO_5012470181" description="Lipoprotein" evidence="2">
    <location>
        <begin position="23"/>
        <end position="87"/>
    </location>
</feature>
<evidence type="ECO:0008006" key="5">
    <source>
        <dbReference type="Google" id="ProtNLM"/>
    </source>
</evidence>
<keyword evidence="1" id="KW-0175">Coiled coil</keyword>
<accession>A0A266Q8Q7</accession>
<dbReference type="RefSeq" id="WP_094983585.1">
    <property type="nucleotide sequence ID" value="NZ_NHNI01000001.1"/>
</dbReference>
<evidence type="ECO:0000313" key="4">
    <source>
        <dbReference type="Proteomes" id="UP000216101"/>
    </source>
</evidence>